<gene>
    <name evidence="1" type="ORF">CWATWH0003_3707</name>
</gene>
<name>G5J8C5_CROWT</name>
<dbReference type="Proteomes" id="UP000003477">
    <property type="component" value="Unassembled WGS sequence"/>
</dbReference>
<evidence type="ECO:0008006" key="3">
    <source>
        <dbReference type="Google" id="ProtNLM"/>
    </source>
</evidence>
<dbReference type="PATRIC" id="fig|423471.3.peg.3484"/>
<comment type="caution">
    <text evidence="1">The sequence shown here is derived from an EMBL/GenBank/DDBJ whole genome shotgun (WGS) entry which is preliminary data.</text>
</comment>
<dbReference type="AlphaFoldDB" id="G5J8C5"/>
<evidence type="ECO:0000313" key="1">
    <source>
        <dbReference type="EMBL" id="EHJ11562.1"/>
    </source>
</evidence>
<reference evidence="1 2" key="1">
    <citation type="journal article" date="2011" name="Front. Microbiol.">
        <title>Two Strains of Crocosphaera watsonii with Highly Conserved Genomes are Distinguished by Strain-Specific Features.</title>
        <authorList>
            <person name="Bench S.R."/>
            <person name="Ilikchyan I.N."/>
            <person name="Tripp H.J."/>
            <person name="Zehr J.P."/>
        </authorList>
    </citation>
    <scope>NUCLEOTIDE SEQUENCE [LARGE SCALE GENOMIC DNA]</scope>
    <source>
        <strain evidence="1 2">WH 0003</strain>
    </source>
</reference>
<proteinExistence type="predicted"/>
<dbReference type="EMBL" id="AESD01000544">
    <property type="protein sequence ID" value="EHJ11562.1"/>
    <property type="molecule type" value="Genomic_DNA"/>
</dbReference>
<dbReference type="RefSeq" id="WP_007311704.1">
    <property type="nucleotide sequence ID" value="NZ_AESD01000544.1"/>
</dbReference>
<protein>
    <recommendedName>
        <fullName evidence="3">DUF559 domain-containing protein</fullName>
    </recommendedName>
</protein>
<accession>G5J8C5</accession>
<dbReference type="GeneID" id="88769919"/>
<sequence>MTLNQATETLTAQLNLIKVEFREFCVDNFVLRQIDDIFVNAGFTLPKENFLSDGTRRGLVEAYYNHANWEIQETVQNFLKVIEYTLQLFKLEEDSKNYLRNLCIKNGFKIKDGKIIREDLIVRENLFDEQFPAGLPFGVPKPDFSITAKNGSQQLNFELQSGLGLLKGEVYPNFSWNSLQSLYHLTNSTDETLRTSLVEMNQTKYEKQFFRQYANILNMKYNNIPVLIPQAWIQWHSKSRKNLRSISSSHSHDIYRVDFVAFWNNKRFVILVDDISHYAIKKHSNWYADEESYAKRLKEDRKLRKENWHVFRVSNWELKDDEKIKNILKDLREFVDF</sequence>
<organism evidence="1 2">
    <name type="scientific">Crocosphaera watsonii WH 0003</name>
    <dbReference type="NCBI Taxonomy" id="423471"/>
    <lineage>
        <taxon>Bacteria</taxon>
        <taxon>Bacillati</taxon>
        <taxon>Cyanobacteriota</taxon>
        <taxon>Cyanophyceae</taxon>
        <taxon>Oscillatoriophycideae</taxon>
        <taxon>Chroococcales</taxon>
        <taxon>Aphanothecaceae</taxon>
        <taxon>Crocosphaera</taxon>
    </lineage>
</organism>
<evidence type="ECO:0000313" key="2">
    <source>
        <dbReference type="Proteomes" id="UP000003477"/>
    </source>
</evidence>